<sequence length="939" mass="106084">MDYKSTLNLPKTDFPMKANLPQREPEMLARWAQEKLYERIQESRRGFPRYVLHDGPPYANGRIHIGHALNKILKDIIVKSKTMSGYQVPYVPGWDCHGLPIEHQVLKDLGDKKRNLDALAIRKLCKEYAEKYVAIQREEFQRLGVLGDWQEPYLTLNPAYEGTIIREFGRFVEQGGVYKGLKPVLWCTQDQTALAEAEVEYEDHTSPSVYVKFPLVSPPAVLSKRFGGLTFPADVKHASVLIWTTTPWTLPANQAVCLHADIDYAFVQVGDELLVIAEKLVEPVVKACSLPEYKIVGVKKGAEGFEGLETQRPLTTGLSPLLLGDFVTLEQGTGCVHIAPGHGMEDYLLVLDHNAKASVGERLEILAPVDNGGKFTDAVSEFAGQHVFKANPNIVERLKENGRLLGHGSLRHSYPHCWRCKQPVIFRATEQWFVSMETNELRQAALAEIGRVRWIPAYGRDRINGMIENRPDWCLSRQRVWGTPIPGFTCLTCGKVLAHPRVIDHVADLIGQHGTDYWFANQAGALLPAGTRCEGCGGTEFEKERDILDVWFESGVSYAAVLKPRQWYPADLYLEGSDQHRGWFHSALLAGVITDHCAPYKAVLTHGFVLDGAGRKMSKSAGNVVAPQDVIKQSGAEILRLWVSAQDYREDLRISQEILNHLIEAYRKIRNTCRFLLSNLYDFDPAQHRVPFEQLPELDRWALMRLGELIPRVRKGYDEFEFHSIFHALNNFCSVDLSSVYLDILKDRLYTFRKDSPVRRASQTVLFDIVVALTKLMAPVLSFTAEEIWRMLPESVRADSKAESVHIAMFPEVDPRWADPELAARWETLLGVRTAVQAALEVKRREKVIGAPLEARVEIEANAERYEFLTRYQQDLSSFFIVSDVMLTRVDQLAESAGFAITVDKATGAKCERCWNYRSAVGTSADHPTLCDRCIEAVR</sequence>
<feature type="short sequence motif" description="'KMSKS' region" evidence="10">
    <location>
        <begin position="616"/>
        <end position="620"/>
    </location>
</feature>
<dbReference type="EC" id="6.1.1.5" evidence="10"/>
<evidence type="ECO:0000313" key="14">
    <source>
        <dbReference type="EMBL" id="CAE6691065.1"/>
    </source>
</evidence>
<keyword evidence="2 10" id="KW-0963">Cytoplasm</keyword>
<accession>A0ABN7KG07</accession>
<dbReference type="InterPro" id="IPR009080">
    <property type="entry name" value="tRNAsynth_Ia_anticodon-bd"/>
</dbReference>
<feature type="domain" description="Aminoacyl-tRNA synthetase class Ia" evidence="11">
    <location>
        <begin position="27"/>
        <end position="655"/>
    </location>
</feature>
<feature type="binding site" evidence="10">
    <location>
        <position position="934"/>
    </location>
    <ligand>
        <name>Zn(2+)</name>
        <dbReference type="ChEBI" id="CHEBI:29105"/>
    </ligand>
</feature>
<feature type="binding site" evidence="10">
    <location>
        <position position="911"/>
    </location>
    <ligand>
        <name>Zn(2+)</name>
        <dbReference type="ChEBI" id="CHEBI:29105"/>
    </ligand>
</feature>
<dbReference type="InterPro" id="IPR002300">
    <property type="entry name" value="aa-tRNA-synth_Ia"/>
</dbReference>
<evidence type="ECO:0000256" key="9">
    <source>
        <dbReference type="ARBA" id="ARBA00048359"/>
    </source>
</evidence>
<evidence type="ECO:0000256" key="6">
    <source>
        <dbReference type="ARBA" id="ARBA00022917"/>
    </source>
</evidence>
<reference evidence="14 15" key="1">
    <citation type="submission" date="2021-02" db="EMBL/GenBank/DDBJ databases">
        <authorList>
            <person name="Han P."/>
        </authorList>
    </citation>
    <scope>NUCLEOTIDE SEQUENCE [LARGE SCALE GENOMIC DNA]</scope>
    <source>
        <strain evidence="14">Candidatus Nitrospira sp. ZN2</strain>
    </source>
</reference>
<name>A0ABN7KG07_9BACT</name>
<comment type="caution">
    <text evidence="14">The sequence shown here is derived from an EMBL/GenBank/DDBJ whole genome shotgun (WGS) entry which is preliminary data.</text>
</comment>
<evidence type="ECO:0000256" key="2">
    <source>
        <dbReference type="ARBA" id="ARBA00022490"/>
    </source>
</evidence>
<evidence type="ECO:0000259" key="13">
    <source>
        <dbReference type="Pfam" id="PF08264"/>
    </source>
</evidence>
<keyword evidence="10" id="KW-0862">Zinc</keyword>
<evidence type="ECO:0000256" key="5">
    <source>
        <dbReference type="ARBA" id="ARBA00022840"/>
    </source>
</evidence>
<keyword evidence="3 10" id="KW-0436">Ligase</keyword>
<dbReference type="InterPro" id="IPR033708">
    <property type="entry name" value="Anticodon_Ile_BEm"/>
</dbReference>
<dbReference type="SUPFAM" id="SSF52374">
    <property type="entry name" value="Nucleotidylyl transferase"/>
    <property type="match status" value="1"/>
</dbReference>
<comment type="subunit">
    <text evidence="10">Monomer.</text>
</comment>
<dbReference type="InterPro" id="IPR023585">
    <property type="entry name" value="Ile-tRNA-ligase_type1"/>
</dbReference>
<dbReference type="Proteomes" id="UP000675880">
    <property type="component" value="Unassembled WGS sequence"/>
</dbReference>
<evidence type="ECO:0000256" key="3">
    <source>
        <dbReference type="ARBA" id="ARBA00022598"/>
    </source>
</evidence>
<evidence type="ECO:0000256" key="1">
    <source>
        <dbReference type="ARBA" id="ARBA00006887"/>
    </source>
</evidence>
<dbReference type="InterPro" id="IPR014729">
    <property type="entry name" value="Rossmann-like_a/b/a_fold"/>
</dbReference>
<evidence type="ECO:0000256" key="4">
    <source>
        <dbReference type="ARBA" id="ARBA00022741"/>
    </source>
</evidence>
<dbReference type="HAMAP" id="MF_02002">
    <property type="entry name" value="Ile_tRNA_synth_type1"/>
    <property type="match status" value="1"/>
</dbReference>
<dbReference type="InterPro" id="IPR002301">
    <property type="entry name" value="Ile-tRNA-ligase"/>
</dbReference>
<feature type="domain" description="Zinc finger FPG/IleRS-type" evidence="12">
    <location>
        <begin position="910"/>
        <end position="936"/>
    </location>
</feature>
<comment type="domain">
    <text evidence="10">IleRS has two distinct active sites: one for aminoacylation and one for editing. The misactivated valine is translocated from the active site to the editing site, which sterically excludes the correctly activated isoleucine. The single editing site contains two valyl binding pockets, one specific for each substrate (Val-AMP or Val-tRNA(Ile)).</text>
</comment>
<comment type="catalytic activity">
    <reaction evidence="9 10">
        <text>tRNA(Ile) + L-isoleucine + ATP = L-isoleucyl-tRNA(Ile) + AMP + diphosphate</text>
        <dbReference type="Rhea" id="RHEA:11060"/>
        <dbReference type="Rhea" id="RHEA-COMP:9666"/>
        <dbReference type="Rhea" id="RHEA-COMP:9695"/>
        <dbReference type="ChEBI" id="CHEBI:30616"/>
        <dbReference type="ChEBI" id="CHEBI:33019"/>
        <dbReference type="ChEBI" id="CHEBI:58045"/>
        <dbReference type="ChEBI" id="CHEBI:78442"/>
        <dbReference type="ChEBI" id="CHEBI:78528"/>
        <dbReference type="ChEBI" id="CHEBI:456215"/>
        <dbReference type="EC" id="6.1.1.5"/>
    </reaction>
</comment>
<evidence type="ECO:0000259" key="12">
    <source>
        <dbReference type="Pfam" id="PF06827"/>
    </source>
</evidence>
<evidence type="ECO:0000256" key="7">
    <source>
        <dbReference type="ARBA" id="ARBA00023146"/>
    </source>
</evidence>
<dbReference type="Gene3D" id="1.10.10.830">
    <property type="entry name" value="Ile-tRNA synthetase CP2 domain-like"/>
    <property type="match status" value="1"/>
</dbReference>
<dbReference type="Pfam" id="PF06827">
    <property type="entry name" value="zf-FPG_IleRS"/>
    <property type="match status" value="1"/>
</dbReference>
<evidence type="ECO:0000256" key="8">
    <source>
        <dbReference type="ARBA" id="ARBA00025217"/>
    </source>
</evidence>
<dbReference type="EMBL" id="CAJNBJ010000001">
    <property type="protein sequence ID" value="CAE6691065.1"/>
    <property type="molecule type" value="Genomic_DNA"/>
</dbReference>
<dbReference type="PANTHER" id="PTHR42765:SF1">
    <property type="entry name" value="ISOLEUCINE--TRNA LIGASE, MITOCHONDRIAL"/>
    <property type="match status" value="1"/>
</dbReference>
<dbReference type="Pfam" id="PF08264">
    <property type="entry name" value="Anticodon_1"/>
    <property type="match status" value="1"/>
</dbReference>
<dbReference type="Gene3D" id="3.40.50.620">
    <property type="entry name" value="HUPs"/>
    <property type="match status" value="2"/>
</dbReference>
<organism evidence="14 15">
    <name type="scientific">Nitrospira defluvii</name>
    <dbReference type="NCBI Taxonomy" id="330214"/>
    <lineage>
        <taxon>Bacteria</taxon>
        <taxon>Pseudomonadati</taxon>
        <taxon>Nitrospirota</taxon>
        <taxon>Nitrospiria</taxon>
        <taxon>Nitrospirales</taxon>
        <taxon>Nitrospiraceae</taxon>
        <taxon>Nitrospira</taxon>
    </lineage>
</organism>
<keyword evidence="6 10" id="KW-0648">Protein biosynthesis</keyword>
<dbReference type="SUPFAM" id="SSF47323">
    <property type="entry name" value="Anticodon-binding domain of a subclass of class I aminoacyl-tRNA synthetases"/>
    <property type="match status" value="1"/>
</dbReference>
<dbReference type="PROSITE" id="PS00178">
    <property type="entry name" value="AA_TRNA_LIGASE_I"/>
    <property type="match status" value="1"/>
</dbReference>
<comment type="subcellular location">
    <subcellularLocation>
        <location evidence="10">Cytoplasm</location>
    </subcellularLocation>
</comment>
<feature type="domain" description="Methionyl/Valyl/Leucyl/Isoleucyl-tRNA synthetase anticodon-binding" evidence="13">
    <location>
        <begin position="699"/>
        <end position="859"/>
    </location>
</feature>
<feature type="binding site" evidence="10">
    <location>
        <position position="575"/>
    </location>
    <ligand>
        <name>L-isoleucyl-5'-AMP</name>
        <dbReference type="ChEBI" id="CHEBI:178002"/>
    </ligand>
</feature>
<keyword evidence="10" id="KW-0479">Metal-binding</keyword>
<dbReference type="Gene3D" id="3.90.740.10">
    <property type="entry name" value="Valyl/Leucyl/Isoleucyl-tRNA synthetase, editing domain"/>
    <property type="match status" value="1"/>
</dbReference>
<dbReference type="InterPro" id="IPR009008">
    <property type="entry name" value="Val/Leu/Ile-tRNA-synth_edit"/>
</dbReference>
<feature type="short sequence motif" description="'HIGH' region" evidence="10">
    <location>
        <begin position="57"/>
        <end position="67"/>
    </location>
</feature>
<keyword evidence="4 10" id="KW-0547">Nucleotide-binding</keyword>
<keyword evidence="15" id="KW-1185">Reference proteome</keyword>
<dbReference type="Gene3D" id="1.10.730.20">
    <property type="match status" value="1"/>
</dbReference>
<evidence type="ECO:0000259" key="11">
    <source>
        <dbReference type="Pfam" id="PF00133"/>
    </source>
</evidence>
<feature type="binding site" evidence="10">
    <location>
        <position position="619"/>
    </location>
    <ligand>
        <name>ATP</name>
        <dbReference type="ChEBI" id="CHEBI:30616"/>
    </ligand>
</feature>
<keyword evidence="7 10" id="KW-0030">Aminoacyl-tRNA synthetase</keyword>
<comment type="function">
    <text evidence="8 10">Catalyzes the attachment of isoleucine to tRNA(Ile). As IleRS can inadvertently accommodate and process structurally similar amino acids such as valine, to avoid such errors it has two additional distinct tRNA(Ile)-dependent editing activities. One activity is designated as 'pretransfer' editing and involves the hydrolysis of activated Val-AMP. The other activity is designated 'posttransfer' editing and involves deacylation of mischarged Val-tRNA(Ile).</text>
</comment>
<feature type="binding site" evidence="10">
    <location>
        <position position="931"/>
    </location>
    <ligand>
        <name>Zn(2+)</name>
        <dbReference type="ChEBI" id="CHEBI:29105"/>
    </ligand>
</feature>
<dbReference type="InterPro" id="IPR050081">
    <property type="entry name" value="Ile-tRNA_ligase"/>
</dbReference>
<dbReference type="Pfam" id="PF00133">
    <property type="entry name" value="tRNA-synt_1"/>
    <property type="match status" value="1"/>
</dbReference>
<dbReference type="GO" id="GO:0004822">
    <property type="term" value="F:isoleucine-tRNA ligase activity"/>
    <property type="evidence" value="ECO:0007669"/>
    <property type="project" value="UniProtKB-EC"/>
</dbReference>
<dbReference type="SUPFAM" id="SSF50677">
    <property type="entry name" value="ValRS/IleRS/LeuRS editing domain"/>
    <property type="match status" value="1"/>
</dbReference>
<dbReference type="InterPro" id="IPR010663">
    <property type="entry name" value="Znf_FPG/IleRS"/>
</dbReference>
<dbReference type="PANTHER" id="PTHR42765">
    <property type="entry name" value="SOLEUCYL-TRNA SYNTHETASE"/>
    <property type="match status" value="1"/>
</dbReference>
<comment type="cofactor">
    <cofactor evidence="10">
        <name>Zn(2+)</name>
        <dbReference type="ChEBI" id="CHEBI:29105"/>
    </cofactor>
    <text evidence="10">Binds 1 zinc ion per subunit.</text>
</comment>
<protein>
    <recommendedName>
        <fullName evidence="10">Isoleucine--tRNA ligase</fullName>
        <ecNumber evidence="10">6.1.1.5</ecNumber>
    </recommendedName>
    <alternativeName>
        <fullName evidence="10">Isoleucyl-tRNA synthetase</fullName>
        <shortName evidence="10">IleRS</shortName>
    </alternativeName>
</protein>
<dbReference type="InterPro" id="IPR013155">
    <property type="entry name" value="M/V/L/I-tRNA-synth_anticd-bd"/>
</dbReference>
<proteinExistence type="inferred from homology"/>
<dbReference type="PRINTS" id="PR00984">
    <property type="entry name" value="TRNASYNTHILE"/>
</dbReference>
<comment type="similarity">
    <text evidence="1 10">Belongs to the class-I aminoacyl-tRNA synthetase family. IleS type 1 subfamily.</text>
</comment>
<dbReference type="RefSeq" id="WP_213040152.1">
    <property type="nucleotide sequence ID" value="NZ_CAJNBJ010000001.1"/>
</dbReference>
<evidence type="ECO:0000313" key="15">
    <source>
        <dbReference type="Proteomes" id="UP000675880"/>
    </source>
</evidence>
<dbReference type="NCBIfam" id="TIGR00392">
    <property type="entry name" value="ileS"/>
    <property type="match status" value="1"/>
</dbReference>
<feature type="binding site" evidence="10">
    <location>
        <position position="914"/>
    </location>
    <ligand>
        <name>Zn(2+)</name>
        <dbReference type="ChEBI" id="CHEBI:29105"/>
    </ligand>
</feature>
<gene>
    <name evidence="10 14" type="primary">ileS</name>
    <name evidence="14" type="ORF">NSPZN2_10225</name>
</gene>
<keyword evidence="5 10" id="KW-0067">ATP-binding</keyword>
<dbReference type="InterPro" id="IPR001412">
    <property type="entry name" value="aa-tRNA-synth_I_CS"/>
</dbReference>
<dbReference type="CDD" id="cd07960">
    <property type="entry name" value="Anticodon_Ia_Ile_BEm"/>
    <property type="match status" value="1"/>
</dbReference>
<evidence type="ECO:0000256" key="10">
    <source>
        <dbReference type="HAMAP-Rule" id="MF_02002"/>
    </source>
</evidence>